<sequence>MLRPKRQQQVIIDRQILALHEAMVEKVIAEPHLLVGLQANLKRYMETGVISYGSALLWESILSSSADPATFRQLVLSDEQRMAQLRRRTIFSGILSEDEREEVLAKYIASELA</sequence>
<dbReference type="Proteomes" id="UP000709336">
    <property type="component" value="Unassembled WGS sequence"/>
</dbReference>
<reference evidence="1 2" key="1">
    <citation type="submission" date="2020-03" db="EMBL/GenBank/DDBJ databases">
        <title>Alteromonas ponticola sp. nov., isolated from seawater.</title>
        <authorList>
            <person name="Yoon J.-H."/>
            <person name="Kim Y.-O."/>
        </authorList>
    </citation>
    <scope>NUCLEOTIDE SEQUENCE [LARGE SCALE GENOMIC DNA]</scope>
    <source>
        <strain evidence="1 2">MYP5</strain>
    </source>
</reference>
<proteinExistence type="predicted"/>
<comment type="caution">
    <text evidence="1">The sequence shown here is derived from an EMBL/GenBank/DDBJ whole genome shotgun (WGS) entry which is preliminary data.</text>
</comment>
<evidence type="ECO:0000313" key="2">
    <source>
        <dbReference type="Proteomes" id="UP000709336"/>
    </source>
</evidence>
<evidence type="ECO:0000313" key="1">
    <source>
        <dbReference type="EMBL" id="NMH59360.1"/>
    </source>
</evidence>
<protein>
    <recommendedName>
        <fullName evidence="3">Flagellar protein FliT</fullName>
    </recommendedName>
</protein>
<name>A0ABX1QYQ8_9ALTE</name>
<organism evidence="1 2">
    <name type="scientific">Alteromonas ponticola</name>
    <dbReference type="NCBI Taxonomy" id="2720613"/>
    <lineage>
        <taxon>Bacteria</taxon>
        <taxon>Pseudomonadati</taxon>
        <taxon>Pseudomonadota</taxon>
        <taxon>Gammaproteobacteria</taxon>
        <taxon>Alteromonadales</taxon>
        <taxon>Alteromonadaceae</taxon>
        <taxon>Alteromonas/Salinimonas group</taxon>
        <taxon>Alteromonas</taxon>
    </lineage>
</organism>
<evidence type="ECO:0008006" key="3">
    <source>
        <dbReference type="Google" id="ProtNLM"/>
    </source>
</evidence>
<accession>A0ABX1QYQ8</accession>
<dbReference type="EMBL" id="JAATNW010000003">
    <property type="protein sequence ID" value="NMH59360.1"/>
    <property type="molecule type" value="Genomic_DNA"/>
</dbReference>
<gene>
    <name evidence="1" type="ORF">HCJ96_04935</name>
</gene>
<keyword evidence="2" id="KW-1185">Reference proteome</keyword>